<feature type="domain" description="PRD" evidence="2">
    <location>
        <begin position="64"/>
        <end position="169"/>
    </location>
</feature>
<dbReference type="InterPro" id="IPR036650">
    <property type="entry name" value="CAT_RNA-bd_dom_sf"/>
</dbReference>
<dbReference type="PANTHER" id="PTHR30185:SF15">
    <property type="entry name" value="CRYPTIC BETA-GLUCOSIDE BGL OPERON ANTITERMINATOR"/>
    <property type="match status" value="1"/>
</dbReference>
<dbReference type="InterPro" id="IPR011608">
    <property type="entry name" value="PRD"/>
</dbReference>
<dbReference type="Gene3D" id="1.10.1790.10">
    <property type="entry name" value="PRD domain"/>
    <property type="match status" value="2"/>
</dbReference>
<dbReference type="SMART" id="SM01061">
    <property type="entry name" value="CAT_RBD"/>
    <property type="match status" value="1"/>
</dbReference>
<sequence>MKIEKVFNNNTVATLSKDKVEMIVTGPGIGFQKKIGDELDERKVEKRYLIEDSQKGRFYQMLEKVPVEYFEISGIIFKRAWKEFKGGLSSQMVLMLTDHIAFALQRQKDHIQVPNLLLSEIRTLYHKEYQIGVWALKYIALRTGVSLPYDEAGFIAMHIINAKSADGGKTATDIMNFSKQIIDLIEKTMKLDVHEDNLDYSRLMTHLKYLGQRIFSKKKEELKMEDNPQMYEMMLGMNPNLSVCLERIEAFVKRNYDYCLDKQELFYIMIHIVRIKK</sequence>
<evidence type="ECO:0000313" key="4">
    <source>
        <dbReference type="Proteomes" id="UP001524435"/>
    </source>
</evidence>
<dbReference type="Proteomes" id="UP001524435">
    <property type="component" value="Unassembled WGS sequence"/>
</dbReference>
<dbReference type="PANTHER" id="PTHR30185">
    <property type="entry name" value="CRYPTIC BETA-GLUCOSIDE BGL OPERON ANTITERMINATOR"/>
    <property type="match status" value="1"/>
</dbReference>
<reference evidence="3 4" key="1">
    <citation type="submission" date="2022-06" db="EMBL/GenBank/DDBJ databases">
        <title>Isolation of gut microbiota from human fecal samples.</title>
        <authorList>
            <person name="Pamer E.G."/>
            <person name="Barat B."/>
            <person name="Waligurski E."/>
            <person name="Medina S."/>
            <person name="Paddock L."/>
            <person name="Mostad J."/>
        </authorList>
    </citation>
    <scope>NUCLEOTIDE SEQUENCE [LARGE SCALE GENOMIC DNA]</scope>
    <source>
        <strain evidence="3 4">DFI.6.1</strain>
    </source>
</reference>
<dbReference type="InterPro" id="IPR050661">
    <property type="entry name" value="BglG_antiterminators"/>
</dbReference>
<keyword evidence="4" id="KW-1185">Reference proteome</keyword>
<dbReference type="InterPro" id="IPR036634">
    <property type="entry name" value="PRD_sf"/>
</dbReference>
<dbReference type="SUPFAM" id="SSF63520">
    <property type="entry name" value="PTS-regulatory domain, PRD"/>
    <property type="match status" value="2"/>
</dbReference>
<name>A0ABT1SJF9_9FIRM</name>
<comment type="caution">
    <text evidence="3">The sequence shown here is derived from an EMBL/GenBank/DDBJ whole genome shotgun (WGS) entry which is preliminary data.</text>
</comment>
<dbReference type="InterPro" id="IPR004341">
    <property type="entry name" value="CAT_RNA-bd_dom"/>
</dbReference>
<dbReference type="RefSeq" id="WP_256197510.1">
    <property type="nucleotide sequence ID" value="NZ_JANGCH010000003.1"/>
</dbReference>
<dbReference type="Pfam" id="PF03123">
    <property type="entry name" value="CAT_RBD"/>
    <property type="match status" value="1"/>
</dbReference>
<dbReference type="PROSITE" id="PS51372">
    <property type="entry name" value="PRD_2"/>
    <property type="match status" value="2"/>
</dbReference>
<dbReference type="Gene3D" id="2.30.24.10">
    <property type="entry name" value="CAT RNA-binding domain"/>
    <property type="match status" value="1"/>
</dbReference>
<dbReference type="SUPFAM" id="SSF50151">
    <property type="entry name" value="SacY-like RNA-binding domain"/>
    <property type="match status" value="1"/>
</dbReference>
<organism evidence="3 4">
    <name type="scientific">Massilicoli timonensis</name>
    <dbReference type="NCBI Taxonomy" id="2015901"/>
    <lineage>
        <taxon>Bacteria</taxon>
        <taxon>Bacillati</taxon>
        <taxon>Bacillota</taxon>
        <taxon>Erysipelotrichia</taxon>
        <taxon>Erysipelotrichales</taxon>
        <taxon>Erysipelotrichaceae</taxon>
        <taxon>Massilicoli</taxon>
    </lineage>
</organism>
<keyword evidence="1" id="KW-0677">Repeat</keyword>
<feature type="domain" description="PRD" evidence="2">
    <location>
        <begin position="170"/>
        <end position="277"/>
    </location>
</feature>
<dbReference type="EMBL" id="JANGCH010000003">
    <property type="protein sequence ID" value="MCQ5121362.1"/>
    <property type="molecule type" value="Genomic_DNA"/>
</dbReference>
<evidence type="ECO:0000259" key="2">
    <source>
        <dbReference type="PROSITE" id="PS51372"/>
    </source>
</evidence>
<accession>A0ABT1SJF9</accession>
<proteinExistence type="predicted"/>
<dbReference type="Pfam" id="PF00874">
    <property type="entry name" value="PRD"/>
    <property type="match status" value="2"/>
</dbReference>
<protein>
    <submittedName>
        <fullName evidence="3">PRD domain-containing protein</fullName>
    </submittedName>
</protein>
<evidence type="ECO:0000256" key="1">
    <source>
        <dbReference type="ARBA" id="ARBA00022737"/>
    </source>
</evidence>
<gene>
    <name evidence="3" type="ORF">NE663_03705</name>
</gene>
<evidence type="ECO:0000313" key="3">
    <source>
        <dbReference type="EMBL" id="MCQ5121362.1"/>
    </source>
</evidence>